<evidence type="ECO:0000256" key="2">
    <source>
        <dbReference type="RuleBase" id="RU003847"/>
    </source>
</evidence>
<comment type="caution">
    <text evidence="6">The sequence shown here is derived from an EMBL/GenBank/DDBJ whole genome shotgun (WGS) entry which is preliminary data.</text>
</comment>
<dbReference type="InterPro" id="IPR006674">
    <property type="entry name" value="HD_domain"/>
</dbReference>
<dbReference type="InterPro" id="IPR002912">
    <property type="entry name" value="ACT_dom"/>
</dbReference>
<dbReference type="InterPro" id="IPR003607">
    <property type="entry name" value="HD/PDEase_dom"/>
</dbReference>
<evidence type="ECO:0000259" key="4">
    <source>
        <dbReference type="PROSITE" id="PS51831"/>
    </source>
</evidence>
<comment type="function">
    <text evidence="2">In eubacteria ppGpp (guanosine 3'-diphosphate 5'-diphosphate) is a mediator of the stringent response that coordinates a variety of cellular activities in response to changes in nutritional abundance.</text>
</comment>
<sequence length="571" mass="64858">MNVKEFSEKNPASLVGRAYALAKKAHAGQKRTSGEPYFAHPLAAAQHVADWNLDEQSIAAALLHDVAEDTSISIEELRTEFGEDVAFLVDGVTKLGKIKYRGVETQVENLRKMILALSEDIRVVIVKLGDRLHNMTTLAALPPQKQRRIALETMDIYAPLAYRLGMQGLSGELEDLAFPYIYPQEYKWLIENVSERYEERERYLDRVKPIAVKELAANGITPLTVDSRAKRYSSLYKKLLRYEMDVEKIYDLVALRIVVSSVEECYAALGIIHKLWPPLPGRIKDYIALPKPNGYRSLHTTVFCLDQKITEIQIRTQEMHEESENGIAAHWAYEQIKGGKAYARRQAVTAEKKELAWVQQLRSWQKEFTNPEEFISSLKIDFFRDRIFAITPKGEVMDLPAGASPIDFAYQVHSAIGDTCSGAKVNGKIVPLNYELRSGDVVEIMTQKNKLPSESWLEFVTTASAKHHIRMRLRNSGRASGSLAKVSRAPTHVEFRLTVEDRIGLLKDISVMLSRSHLNIVSLNTQNPEVRGKFPVLRIKCDTADKEKIEKLVLKLKTIREVREISYRLLI</sequence>
<dbReference type="CDD" id="cd05399">
    <property type="entry name" value="NT_Rel-Spo_like"/>
    <property type="match status" value="1"/>
</dbReference>
<feature type="domain" description="TGS" evidence="5">
    <location>
        <begin position="385"/>
        <end position="446"/>
    </location>
</feature>
<dbReference type="Pfam" id="PF13328">
    <property type="entry name" value="HD_4"/>
    <property type="match status" value="1"/>
</dbReference>
<dbReference type="AlphaFoldDB" id="A0A1G2CFG0"/>
<dbReference type="InterPro" id="IPR043519">
    <property type="entry name" value="NT_sf"/>
</dbReference>
<dbReference type="Gene3D" id="1.10.3210.10">
    <property type="entry name" value="Hypothetical protein af1432"/>
    <property type="match status" value="1"/>
</dbReference>
<dbReference type="SMART" id="SM00954">
    <property type="entry name" value="RelA_SpoT"/>
    <property type="match status" value="1"/>
</dbReference>
<dbReference type="PROSITE" id="PS51831">
    <property type="entry name" value="HD"/>
    <property type="match status" value="1"/>
</dbReference>
<evidence type="ECO:0008006" key="8">
    <source>
        <dbReference type="Google" id="ProtNLM"/>
    </source>
</evidence>
<dbReference type="PANTHER" id="PTHR21262:SF31">
    <property type="entry name" value="GTP PYROPHOSPHOKINASE"/>
    <property type="match status" value="1"/>
</dbReference>
<dbReference type="InterPro" id="IPR012676">
    <property type="entry name" value="TGS-like"/>
</dbReference>
<dbReference type="GO" id="GO:0015969">
    <property type="term" value="P:guanosine tetraphosphate metabolic process"/>
    <property type="evidence" value="ECO:0007669"/>
    <property type="project" value="InterPro"/>
</dbReference>
<reference evidence="6 7" key="1">
    <citation type="journal article" date="2016" name="Nat. Commun.">
        <title>Thousands of microbial genomes shed light on interconnected biogeochemical processes in an aquifer system.</title>
        <authorList>
            <person name="Anantharaman K."/>
            <person name="Brown C.T."/>
            <person name="Hug L.A."/>
            <person name="Sharon I."/>
            <person name="Castelle C.J."/>
            <person name="Probst A.J."/>
            <person name="Thomas B.C."/>
            <person name="Singh A."/>
            <person name="Wilkins M.J."/>
            <person name="Karaoz U."/>
            <person name="Brodie E.L."/>
            <person name="Williams K.H."/>
            <person name="Hubbard S.S."/>
            <person name="Banfield J.F."/>
        </authorList>
    </citation>
    <scope>NUCLEOTIDE SEQUENCE [LARGE SCALE GENOMIC DNA]</scope>
</reference>
<dbReference type="InterPro" id="IPR007685">
    <property type="entry name" value="RelA_SpoT"/>
</dbReference>
<dbReference type="PROSITE" id="PS51880">
    <property type="entry name" value="TGS"/>
    <property type="match status" value="1"/>
</dbReference>
<feature type="domain" description="ACT" evidence="3">
    <location>
        <begin position="494"/>
        <end position="571"/>
    </location>
</feature>
<organism evidence="6 7">
    <name type="scientific">Candidatus Liptonbacteria bacterium RIFCSPHIGHO2_12_FULL_60_13</name>
    <dbReference type="NCBI Taxonomy" id="1798648"/>
    <lineage>
        <taxon>Bacteria</taxon>
        <taxon>Candidatus Liptoniibacteriota</taxon>
    </lineage>
</organism>
<dbReference type="EMBL" id="MHKY01000016">
    <property type="protein sequence ID" value="OGY99157.1"/>
    <property type="molecule type" value="Genomic_DNA"/>
</dbReference>
<dbReference type="GO" id="GO:0005886">
    <property type="term" value="C:plasma membrane"/>
    <property type="evidence" value="ECO:0007669"/>
    <property type="project" value="TreeGrafter"/>
</dbReference>
<dbReference type="SUPFAM" id="SSF55021">
    <property type="entry name" value="ACT-like"/>
    <property type="match status" value="1"/>
</dbReference>
<dbReference type="Proteomes" id="UP000178796">
    <property type="component" value="Unassembled WGS sequence"/>
</dbReference>
<protein>
    <recommendedName>
        <fullName evidence="8">GTP pyrophosphokinase</fullName>
    </recommendedName>
</protein>
<dbReference type="SUPFAM" id="SSF109604">
    <property type="entry name" value="HD-domain/PDEase-like"/>
    <property type="match status" value="1"/>
</dbReference>
<evidence type="ECO:0000259" key="5">
    <source>
        <dbReference type="PROSITE" id="PS51880"/>
    </source>
</evidence>
<dbReference type="InterPro" id="IPR004811">
    <property type="entry name" value="RelA/Spo_fam"/>
</dbReference>
<evidence type="ECO:0000313" key="6">
    <source>
        <dbReference type="EMBL" id="OGY99157.1"/>
    </source>
</evidence>
<dbReference type="Pfam" id="PF04607">
    <property type="entry name" value="RelA_SpoT"/>
    <property type="match status" value="1"/>
</dbReference>
<evidence type="ECO:0000259" key="3">
    <source>
        <dbReference type="PROSITE" id="PS51671"/>
    </source>
</evidence>
<evidence type="ECO:0000313" key="7">
    <source>
        <dbReference type="Proteomes" id="UP000178796"/>
    </source>
</evidence>
<dbReference type="FunFam" id="1.10.3210.10:FF:000001">
    <property type="entry name" value="GTP pyrophosphokinase RelA"/>
    <property type="match status" value="1"/>
</dbReference>
<dbReference type="PANTHER" id="PTHR21262">
    <property type="entry name" value="GUANOSINE-3',5'-BIS DIPHOSPHATE 3'-PYROPHOSPHOHYDROLASE"/>
    <property type="match status" value="1"/>
</dbReference>
<evidence type="ECO:0000256" key="1">
    <source>
        <dbReference type="ARBA" id="ARBA00025704"/>
    </source>
</evidence>
<gene>
    <name evidence="6" type="ORF">A3E09_00925</name>
</gene>
<feature type="domain" description="HD" evidence="4">
    <location>
        <begin position="37"/>
        <end position="135"/>
    </location>
</feature>
<dbReference type="InterPro" id="IPR033655">
    <property type="entry name" value="TGS_RelA/SpoT"/>
</dbReference>
<dbReference type="CDD" id="cd01668">
    <property type="entry name" value="TGS_RSH"/>
    <property type="match status" value="1"/>
</dbReference>
<dbReference type="PROSITE" id="PS51671">
    <property type="entry name" value="ACT"/>
    <property type="match status" value="1"/>
</dbReference>
<dbReference type="CDD" id="cd00077">
    <property type="entry name" value="HDc"/>
    <property type="match status" value="1"/>
</dbReference>
<comment type="pathway">
    <text evidence="1">Purine metabolism.</text>
</comment>
<dbReference type="SUPFAM" id="SSF81301">
    <property type="entry name" value="Nucleotidyltransferase"/>
    <property type="match status" value="1"/>
</dbReference>
<comment type="similarity">
    <text evidence="2">Belongs to the relA/spoT family.</text>
</comment>
<dbReference type="NCBIfam" id="TIGR00691">
    <property type="entry name" value="spoT_relA"/>
    <property type="match status" value="1"/>
</dbReference>
<dbReference type="SUPFAM" id="SSF81271">
    <property type="entry name" value="TGS-like"/>
    <property type="match status" value="1"/>
</dbReference>
<dbReference type="Gene3D" id="3.30.460.10">
    <property type="entry name" value="Beta Polymerase, domain 2"/>
    <property type="match status" value="1"/>
</dbReference>
<dbReference type="Pfam" id="PF02824">
    <property type="entry name" value="TGS"/>
    <property type="match status" value="1"/>
</dbReference>
<accession>A0A1G2CFG0</accession>
<dbReference type="Pfam" id="PF13291">
    <property type="entry name" value="ACT_4"/>
    <property type="match status" value="1"/>
</dbReference>
<proteinExistence type="inferred from homology"/>
<dbReference type="Gene3D" id="3.30.70.260">
    <property type="match status" value="1"/>
</dbReference>
<dbReference type="Gene3D" id="3.10.20.30">
    <property type="match status" value="1"/>
</dbReference>
<name>A0A1G2CFG0_9BACT</name>
<dbReference type="InterPro" id="IPR012675">
    <property type="entry name" value="Beta-grasp_dom_sf"/>
</dbReference>
<dbReference type="FunFam" id="3.10.20.30:FF:000002">
    <property type="entry name" value="GTP pyrophosphokinase (RelA/SpoT)"/>
    <property type="match status" value="1"/>
</dbReference>
<dbReference type="InterPro" id="IPR045865">
    <property type="entry name" value="ACT-like_dom_sf"/>
</dbReference>
<dbReference type="SMART" id="SM00471">
    <property type="entry name" value="HDc"/>
    <property type="match status" value="1"/>
</dbReference>
<dbReference type="InterPro" id="IPR004095">
    <property type="entry name" value="TGS"/>
</dbReference>